<dbReference type="STRING" id="553973.CLOHYLEM_06842"/>
<name>C0C427_9FIRM</name>
<keyword evidence="2" id="KW-1185">Reference proteome</keyword>
<reference evidence="1" key="1">
    <citation type="submission" date="2009-02" db="EMBL/GenBank/DDBJ databases">
        <authorList>
            <person name="Fulton L."/>
            <person name="Clifton S."/>
            <person name="Fulton B."/>
            <person name="Xu J."/>
            <person name="Minx P."/>
            <person name="Pepin K.H."/>
            <person name="Johnson M."/>
            <person name="Bhonagiri V."/>
            <person name="Nash W.E."/>
            <person name="Mardis E.R."/>
            <person name="Wilson R.K."/>
        </authorList>
    </citation>
    <scope>NUCLEOTIDE SEQUENCE [LARGE SCALE GENOMIC DNA]</scope>
    <source>
        <strain evidence="1">DSM 15053</strain>
    </source>
</reference>
<evidence type="ECO:0000313" key="1">
    <source>
        <dbReference type="EMBL" id="EEG72820.1"/>
    </source>
</evidence>
<organism evidence="1 2">
    <name type="scientific">[Clostridium] hylemonae DSM 15053</name>
    <dbReference type="NCBI Taxonomy" id="553973"/>
    <lineage>
        <taxon>Bacteria</taxon>
        <taxon>Bacillati</taxon>
        <taxon>Bacillota</taxon>
        <taxon>Clostridia</taxon>
        <taxon>Lachnospirales</taxon>
        <taxon>Lachnospiraceae</taxon>
    </lineage>
</organism>
<evidence type="ECO:0000313" key="2">
    <source>
        <dbReference type="Proteomes" id="UP000004893"/>
    </source>
</evidence>
<dbReference type="EMBL" id="ABYI02000034">
    <property type="protein sequence ID" value="EEG72820.1"/>
    <property type="molecule type" value="Genomic_DNA"/>
</dbReference>
<proteinExistence type="predicted"/>
<gene>
    <name evidence="1" type="ORF">CLOHYLEM_06842</name>
</gene>
<accession>C0C427</accession>
<dbReference type="AlphaFoldDB" id="C0C427"/>
<protein>
    <submittedName>
        <fullName evidence="1">Uncharacterized protein</fullName>
    </submittedName>
</protein>
<sequence length="43" mass="5344">MTFHEQYFSPYRFCEEYYSFVSKIIVSQPSIIFNKSYIFNKNF</sequence>
<dbReference type="Proteomes" id="UP000004893">
    <property type="component" value="Unassembled WGS sequence"/>
</dbReference>
<comment type="caution">
    <text evidence="1">The sequence shown here is derived from an EMBL/GenBank/DDBJ whole genome shotgun (WGS) entry which is preliminary data.</text>
</comment>
<reference evidence="1" key="2">
    <citation type="submission" date="2013-06" db="EMBL/GenBank/DDBJ databases">
        <title>Draft genome sequence of Clostridium hylemonae (DSM 15053).</title>
        <authorList>
            <person name="Sudarsanam P."/>
            <person name="Ley R."/>
            <person name="Guruge J."/>
            <person name="Turnbaugh P.J."/>
            <person name="Mahowald M."/>
            <person name="Liep D."/>
            <person name="Gordon J."/>
        </authorList>
    </citation>
    <scope>NUCLEOTIDE SEQUENCE</scope>
    <source>
        <strain evidence="1">DSM 15053</strain>
    </source>
</reference>
<dbReference type="eggNOG" id="ENOG5030FXZ">
    <property type="taxonomic scope" value="Bacteria"/>
</dbReference>
<dbReference type="HOGENOM" id="CLU_3231899_0_0_9"/>